<dbReference type="Gene3D" id="3.30.60.90">
    <property type="match status" value="1"/>
</dbReference>
<evidence type="ECO:0000259" key="8">
    <source>
        <dbReference type="PROSITE" id="PS01357"/>
    </source>
</evidence>
<dbReference type="EMBL" id="LN649229">
    <property type="protein sequence ID" value="CEI63686.1"/>
    <property type="molecule type" value="Genomic_DNA"/>
</dbReference>
<feature type="repeat" description="ANK" evidence="6">
    <location>
        <begin position="1342"/>
        <end position="1374"/>
    </location>
</feature>
<feature type="repeat" description="ANK" evidence="6">
    <location>
        <begin position="1481"/>
        <end position="1513"/>
    </location>
</feature>
<keyword evidence="1" id="KW-0479">Metal-binding</keyword>
<feature type="domain" description="ZZ-type" evidence="8">
    <location>
        <begin position="1754"/>
        <end position="1781"/>
    </location>
</feature>
<dbReference type="Pfam" id="PF00569">
    <property type="entry name" value="ZZ"/>
    <property type="match status" value="1"/>
</dbReference>
<proteinExistence type="predicted"/>
<dbReference type="CDD" id="cd02249">
    <property type="entry name" value="ZZ"/>
    <property type="match status" value="1"/>
</dbReference>
<dbReference type="STRING" id="56646.A0A2L2TKN5"/>
<accession>A0A2L2TKN5</accession>
<keyword evidence="4" id="KW-0862">Zinc</keyword>
<keyword evidence="3" id="KW-0863">Zinc-finger</keyword>
<sequence>MEMPSIRHEKQSDPAVESPEGLLTDNALDEDTHLLQKSPDETEGLDDDLISIQTETDVLLPVDIDSKIPLQEHKLGLDINAIRGWSGSEYDDYDVIAVHGIRDDYKTAWIDKNGGWILKDHLFNGMSIREIDYSYEIDESSVLYHQNGIDILAERLVDMYAKERESLAETETDRPVIWACHDIGGTIVKQVFIGTPHQFQSQDDAVDQIYKLVNLPGPDIKKQTFMKVKHLADQIARTNTRFVATKLLDRACIFNIISQSISDSLAGKADDNKFEGADGCNYEQDRTWSKTTVTPFHRYTHFIGHSFEASGRRRNNQINHLDLIRDEGCSLLNLFSDIFKMTGFVLKISYGLISLQTRLLALAPPTRALGIPFDPVLPYPPMLRWLHQQQPYISFKRQKSGANYLHIHSGGKSLVDSEDLSRRLYAHLDADLAHGNPTKTVVYFEFNQHDSRYRDLKSLLVYLINTMVWHFWPIIETLVSKELMFLVDTKSWTMEDLYHIFLKIRLSLLWRQDFTFFISCFDQCPEDQRRWFMDRILKEQSYSEASFRIIISTSTCDSLGIDDIAPDRHLNLLECPRFKEQPQDALSYESMKGLNNLVTRRPIYSRFLSRIKSLLEECNQVPKLAPLILGWLESNHRGKNGDEIAAVITSLSPATAGNIAHIFLRHLPPILHQKAKTAFTWIQHAAEPWSADALVEALALHASPDTELCLYDLDKETERDELIKEFNGIITVDNGDVKFCHPSFYQVTELMGGQGLEEFAARVNSSMATVCLRYFQLENSQSFLDELCLTKLADVPPEAPLEPFIIYHQRTSMSEYAVRFWADHYKASGSFKPKDLVRDIFGDKRYRARWEIPFWLMSNPFTRIGRHYISRLPVFAMLGLEDLIDDEIMADCDKRWFNKDCWFAIVEAIRWGNTRIATRLLGHAEVDEAELQVALLWAAARNDQGIIQDLLAKIPDIRRFEWPESLIYRSAAMGQDRLLSAMLTSGYDINKVGIYWDVPPAMIAAWRNQLSTLEILLKSEQKLDLSFIDSEGDTLLTVTTRGGNPDLLEVVMNAITGDAGIKVTKHTRNELVQAALWSCSQRALDLLLKSGIGYRGEGFQDPVTVTAADDGFLECLSAFLSHGFVPDAEDSAGTALYNAVSKGYVDIVRLLLNHDPKPKMDITPPGKDSILVNAICGGNVEIASLLIEHGATVDYIDENDTFNKTPLSRACAVGNLEMVKLLLKNKADINYTVDFSRSPLFSALYSWNFEVAKYLLANTKPDVTWKSSGDIGMLHMAYTDSEILRELLRRGAPIDGMSAGGTVLNLAAYIGALESIQILLSNDPKPEIDVKAPEDSVIEDNQGCTPLHSACRACSFGCVKALLAAGANPHAINKIGMDLVDILLRAPSESEDCEKCLRLLFSAPYNLPKERVDEGGRTRLHRIEKSTSVDFVRRLTSLVSEVDVKDKEGYTPLAVAASNGNTDVARYLIELGAKVNIFGSKYGSILHLAVNNGATDLVKLLISSGADPEMVDPQYGESLMYTALGITASGSRNSMVRFLADEVKVSIGKLGGELGYPVIRAAHLAFSPFTEVGDELLKFFIRRKARLDVTDSQGRSAVHFVSKSKFHDFFKILLRDKATINKADKFGRMPIHFAAANPDPTYLDYLLNTGKIVDIDVRDLDQWTPLMWAARSGSKSNIQRLLLEKADIWARNLSSNSQDGWSPLKLARFAGQTFDLSDLQPQEPSRVRQNGTVEIWNEDFHKSKAGDVKDSVFCDSCLTDIVGLRWTCMVCEESFDVCFKCFPHRSNFHDLEHNFESIGPLYHEDANDDMVTSHDPKEGVSNVDGEGLVLEEDNTNGINHLDSDSDS</sequence>
<dbReference type="PROSITE" id="PS50088">
    <property type="entry name" value="ANK_REPEAT"/>
    <property type="match status" value="5"/>
</dbReference>
<dbReference type="GO" id="GO:0008270">
    <property type="term" value="F:zinc ion binding"/>
    <property type="evidence" value="ECO:0007669"/>
    <property type="project" value="UniProtKB-KW"/>
</dbReference>
<keyword evidence="10" id="KW-1185">Reference proteome</keyword>
<feature type="region of interest" description="Disordered" evidence="7">
    <location>
        <begin position="1"/>
        <end position="46"/>
    </location>
</feature>
<dbReference type="GO" id="GO:0005737">
    <property type="term" value="C:cytoplasm"/>
    <property type="evidence" value="ECO:0007669"/>
    <property type="project" value="TreeGrafter"/>
</dbReference>
<dbReference type="InterPro" id="IPR000433">
    <property type="entry name" value="Znf_ZZ"/>
</dbReference>
<dbReference type="SMART" id="SM00248">
    <property type="entry name" value="ANK"/>
    <property type="match status" value="17"/>
</dbReference>
<evidence type="ECO:0000256" key="1">
    <source>
        <dbReference type="ARBA" id="ARBA00022723"/>
    </source>
</evidence>
<dbReference type="PROSITE" id="PS01357">
    <property type="entry name" value="ZF_ZZ_1"/>
    <property type="match status" value="1"/>
</dbReference>
<dbReference type="InterPro" id="IPR002110">
    <property type="entry name" value="Ankyrin_rpt"/>
</dbReference>
<dbReference type="SUPFAM" id="SSF48403">
    <property type="entry name" value="Ankyrin repeat"/>
    <property type="match status" value="3"/>
</dbReference>
<dbReference type="InterPro" id="IPR036770">
    <property type="entry name" value="Ankyrin_rpt-contain_sf"/>
</dbReference>
<dbReference type="Gene3D" id="1.25.40.20">
    <property type="entry name" value="Ankyrin repeat-containing domain"/>
    <property type="match status" value="4"/>
</dbReference>
<evidence type="ECO:0000256" key="2">
    <source>
        <dbReference type="ARBA" id="ARBA00022737"/>
    </source>
</evidence>
<evidence type="ECO:0000256" key="3">
    <source>
        <dbReference type="ARBA" id="ARBA00022771"/>
    </source>
</evidence>
<name>A0A2L2TKN5_9HYPO</name>
<evidence type="ECO:0000313" key="9">
    <source>
        <dbReference type="EMBL" id="CEI63686.1"/>
    </source>
</evidence>
<feature type="repeat" description="ANK" evidence="6">
    <location>
        <begin position="1166"/>
        <end position="1198"/>
    </location>
</feature>
<dbReference type="PRINTS" id="PR01415">
    <property type="entry name" value="ANKYRIN"/>
</dbReference>
<evidence type="ECO:0000256" key="4">
    <source>
        <dbReference type="ARBA" id="ARBA00022833"/>
    </source>
</evidence>
<dbReference type="SMART" id="SM00291">
    <property type="entry name" value="ZnF_ZZ"/>
    <property type="match status" value="1"/>
</dbReference>
<dbReference type="PANTHER" id="PTHR24198">
    <property type="entry name" value="ANKYRIN REPEAT AND PROTEIN KINASE DOMAIN-CONTAINING PROTEIN"/>
    <property type="match status" value="1"/>
</dbReference>
<keyword evidence="2" id="KW-0677">Repeat</keyword>
<organism evidence="9 10">
    <name type="scientific">Fusarium venenatum</name>
    <dbReference type="NCBI Taxonomy" id="56646"/>
    <lineage>
        <taxon>Eukaryota</taxon>
        <taxon>Fungi</taxon>
        <taxon>Dikarya</taxon>
        <taxon>Ascomycota</taxon>
        <taxon>Pezizomycotina</taxon>
        <taxon>Sordariomycetes</taxon>
        <taxon>Hypocreomycetidae</taxon>
        <taxon>Hypocreales</taxon>
        <taxon>Nectriaceae</taxon>
        <taxon>Fusarium</taxon>
    </lineage>
</organism>
<feature type="compositionally biased region" description="Basic and acidic residues" evidence="7">
    <location>
        <begin position="1"/>
        <end position="12"/>
    </location>
</feature>
<dbReference type="PANTHER" id="PTHR24198:SF165">
    <property type="entry name" value="ANKYRIN REPEAT-CONTAINING PROTEIN-RELATED"/>
    <property type="match status" value="1"/>
</dbReference>
<dbReference type="InterPro" id="IPR043145">
    <property type="entry name" value="Znf_ZZ_sf"/>
</dbReference>
<dbReference type="Proteomes" id="UP000245910">
    <property type="component" value="Chromosome I"/>
</dbReference>
<dbReference type="PROSITE" id="PS50297">
    <property type="entry name" value="ANK_REP_REGION"/>
    <property type="match status" value="4"/>
</dbReference>
<protein>
    <recommendedName>
        <fullName evidence="8">ZZ-type domain-containing protein</fullName>
    </recommendedName>
</protein>
<feature type="repeat" description="ANK" evidence="6">
    <location>
        <begin position="1448"/>
        <end position="1480"/>
    </location>
</feature>
<evidence type="ECO:0000256" key="6">
    <source>
        <dbReference type="PROSITE-ProRule" id="PRU00023"/>
    </source>
</evidence>
<dbReference type="Pfam" id="PF12796">
    <property type="entry name" value="Ank_2"/>
    <property type="match status" value="5"/>
</dbReference>
<dbReference type="Pfam" id="PF00023">
    <property type="entry name" value="Ank"/>
    <property type="match status" value="1"/>
</dbReference>
<evidence type="ECO:0000256" key="7">
    <source>
        <dbReference type="SAM" id="MobiDB-lite"/>
    </source>
</evidence>
<feature type="repeat" description="ANK" evidence="6">
    <location>
        <begin position="1202"/>
        <end position="1234"/>
    </location>
</feature>
<keyword evidence="5 6" id="KW-0040">ANK repeat</keyword>
<feature type="compositionally biased region" description="Basic and acidic residues" evidence="7">
    <location>
        <begin position="30"/>
        <end position="40"/>
    </location>
</feature>
<evidence type="ECO:0000256" key="5">
    <source>
        <dbReference type="ARBA" id="ARBA00023043"/>
    </source>
</evidence>
<reference evidence="10" key="1">
    <citation type="submission" date="2014-10" db="EMBL/GenBank/DDBJ databases">
        <authorList>
            <person name="King R."/>
        </authorList>
    </citation>
    <scope>NUCLEOTIDE SEQUENCE [LARGE SCALE GENOMIC DNA]</scope>
    <source>
        <strain evidence="10">A3/5</strain>
    </source>
</reference>
<dbReference type="SUPFAM" id="SSF57850">
    <property type="entry name" value="RING/U-box"/>
    <property type="match status" value="1"/>
</dbReference>
<evidence type="ECO:0000313" key="10">
    <source>
        <dbReference type="Proteomes" id="UP000245910"/>
    </source>
</evidence>